<dbReference type="EMBL" id="CP051678">
    <property type="protein sequence ID" value="QJD81580.1"/>
    <property type="molecule type" value="Genomic_DNA"/>
</dbReference>
<organism evidence="2 3">
    <name type="scientific">Spirosoma rhododendri</name>
    <dbReference type="NCBI Taxonomy" id="2728024"/>
    <lineage>
        <taxon>Bacteria</taxon>
        <taxon>Pseudomonadati</taxon>
        <taxon>Bacteroidota</taxon>
        <taxon>Cytophagia</taxon>
        <taxon>Cytophagales</taxon>
        <taxon>Cytophagaceae</taxon>
        <taxon>Spirosoma</taxon>
    </lineage>
</organism>
<dbReference type="InterPro" id="IPR052164">
    <property type="entry name" value="Anthracycline_SecMetBiosynth"/>
</dbReference>
<accession>A0A7L5E1I6</accession>
<dbReference type="InterPro" id="IPR004360">
    <property type="entry name" value="Glyas_Fos-R_dOase_dom"/>
</dbReference>
<dbReference type="KEGG" id="srho:HH216_24770"/>
<sequence>MGKVIGLGGIFFTCDDPQAINQWYAYHLGLPVAEYGTLFKWRDTNNPSQERTTVWATFGKDTGYFAPSPKEFMINYQVDQLESLVEQLKRDGVAVIDEITVYEQGKFVHILDPEGNKIELWEEIN</sequence>
<evidence type="ECO:0000259" key="1">
    <source>
        <dbReference type="PROSITE" id="PS51819"/>
    </source>
</evidence>
<reference evidence="2 3" key="1">
    <citation type="submission" date="2020-04" db="EMBL/GenBank/DDBJ databases">
        <title>Genome sequencing of novel species.</title>
        <authorList>
            <person name="Heo J."/>
            <person name="Kim S.-J."/>
            <person name="Kim J.-S."/>
            <person name="Hong S.-B."/>
            <person name="Kwon S.-W."/>
        </authorList>
    </citation>
    <scope>NUCLEOTIDE SEQUENCE [LARGE SCALE GENOMIC DNA]</scope>
    <source>
        <strain evidence="2 3">CJU-R4</strain>
        <plasmid evidence="2 3">unnamed1</plasmid>
    </source>
</reference>
<dbReference type="InterPro" id="IPR037523">
    <property type="entry name" value="VOC_core"/>
</dbReference>
<dbReference type="Gene3D" id="3.10.180.10">
    <property type="entry name" value="2,3-Dihydroxybiphenyl 1,2-Dioxygenase, domain 1"/>
    <property type="match status" value="1"/>
</dbReference>
<dbReference type="InterPro" id="IPR029068">
    <property type="entry name" value="Glyas_Bleomycin-R_OHBP_Dase"/>
</dbReference>
<dbReference type="Pfam" id="PF00903">
    <property type="entry name" value="Glyoxalase"/>
    <property type="match status" value="1"/>
</dbReference>
<gene>
    <name evidence="2" type="ORF">HH216_24770</name>
</gene>
<evidence type="ECO:0000313" key="2">
    <source>
        <dbReference type="EMBL" id="QJD81580.1"/>
    </source>
</evidence>
<proteinExistence type="predicted"/>
<dbReference type="PROSITE" id="PS51819">
    <property type="entry name" value="VOC"/>
    <property type="match status" value="1"/>
</dbReference>
<dbReference type="Proteomes" id="UP000501128">
    <property type="component" value="Plasmid unnamed1"/>
</dbReference>
<keyword evidence="3" id="KW-1185">Reference proteome</keyword>
<dbReference type="SUPFAM" id="SSF54593">
    <property type="entry name" value="Glyoxalase/Bleomycin resistance protein/Dihydroxybiphenyl dioxygenase"/>
    <property type="match status" value="1"/>
</dbReference>
<evidence type="ECO:0000313" key="3">
    <source>
        <dbReference type="Proteomes" id="UP000501128"/>
    </source>
</evidence>
<dbReference type="PANTHER" id="PTHR33993">
    <property type="entry name" value="GLYOXALASE-RELATED"/>
    <property type="match status" value="1"/>
</dbReference>
<dbReference type="RefSeq" id="WP_169553598.1">
    <property type="nucleotide sequence ID" value="NZ_CP051678.1"/>
</dbReference>
<dbReference type="PANTHER" id="PTHR33993:SF5">
    <property type="entry name" value="GLYOXALASE"/>
    <property type="match status" value="1"/>
</dbReference>
<name>A0A7L5E1I6_9BACT</name>
<feature type="domain" description="VOC" evidence="1">
    <location>
        <begin position="6"/>
        <end position="123"/>
    </location>
</feature>
<geneLocation type="plasmid" evidence="2 3">
    <name>unnamed1</name>
</geneLocation>
<dbReference type="AlphaFoldDB" id="A0A7L5E1I6"/>
<protein>
    <submittedName>
        <fullName evidence="2">VOC family protein</fullName>
    </submittedName>
</protein>
<keyword evidence="2" id="KW-0614">Plasmid</keyword>